<dbReference type="Proteomes" id="UP000325315">
    <property type="component" value="Unassembled WGS sequence"/>
</dbReference>
<dbReference type="GO" id="GO:0003964">
    <property type="term" value="F:RNA-directed DNA polymerase activity"/>
    <property type="evidence" value="ECO:0007669"/>
    <property type="project" value="UniProtKB-KW"/>
</dbReference>
<comment type="caution">
    <text evidence="2">The sequence shown here is derived from an EMBL/GenBank/DDBJ whole genome shotgun (WGS) entry which is preliminary data.</text>
</comment>
<keyword evidence="2" id="KW-0548">Nucleotidyltransferase</keyword>
<dbReference type="InterPro" id="IPR044730">
    <property type="entry name" value="RNase_H-like_dom_plant"/>
</dbReference>
<organism evidence="2 3">
    <name type="scientific">Gossypium australe</name>
    <dbReference type="NCBI Taxonomy" id="47621"/>
    <lineage>
        <taxon>Eukaryota</taxon>
        <taxon>Viridiplantae</taxon>
        <taxon>Streptophyta</taxon>
        <taxon>Embryophyta</taxon>
        <taxon>Tracheophyta</taxon>
        <taxon>Spermatophyta</taxon>
        <taxon>Magnoliopsida</taxon>
        <taxon>eudicotyledons</taxon>
        <taxon>Gunneridae</taxon>
        <taxon>Pentapetalae</taxon>
        <taxon>rosids</taxon>
        <taxon>malvids</taxon>
        <taxon>Malvales</taxon>
        <taxon>Malvaceae</taxon>
        <taxon>Malvoideae</taxon>
        <taxon>Gossypium</taxon>
    </lineage>
</organism>
<dbReference type="CDD" id="cd06222">
    <property type="entry name" value="RNase_H_like"/>
    <property type="match status" value="1"/>
</dbReference>
<dbReference type="InterPro" id="IPR002156">
    <property type="entry name" value="RNaseH_domain"/>
</dbReference>
<accession>A0A5B6W412</accession>
<dbReference type="Gene3D" id="3.30.420.10">
    <property type="entry name" value="Ribonuclease H-like superfamily/Ribonuclease H"/>
    <property type="match status" value="1"/>
</dbReference>
<evidence type="ECO:0000313" key="3">
    <source>
        <dbReference type="Proteomes" id="UP000325315"/>
    </source>
</evidence>
<dbReference type="InterPro" id="IPR036397">
    <property type="entry name" value="RNaseH_sf"/>
</dbReference>
<keyword evidence="2" id="KW-0808">Transferase</keyword>
<dbReference type="Pfam" id="PF13456">
    <property type="entry name" value="RVT_3"/>
    <property type="match status" value="1"/>
</dbReference>
<dbReference type="GO" id="GO:0003676">
    <property type="term" value="F:nucleic acid binding"/>
    <property type="evidence" value="ECO:0007669"/>
    <property type="project" value="InterPro"/>
</dbReference>
<dbReference type="SUPFAM" id="SSF53098">
    <property type="entry name" value="Ribonuclease H-like"/>
    <property type="match status" value="1"/>
</dbReference>
<dbReference type="PANTHER" id="PTHR47723">
    <property type="entry name" value="OS05G0353850 PROTEIN"/>
    <property type="match status" value="1"/>
</dbReference>
<evidence type="ECO:0000313" key="2">
    <source>
        <dbReference type="EMBL" id="KAA3475772.1"/>
    </source>
</evidence>
<dbReference type="GO" id="GO:0004523">
    <property type="term" value="F:RNA-DNA hybrid ribonuclease activity"/>
    <property type="evidence" value="ECO:0007669"/>
    <property type="project" value="InterPro"/>
</dbReference>
<gene>
    <name evidence="2" type="ORF">EPI10_025909</name>
</gene>
<feature type="domain" description="RNase H type-1" evidence="1">
    <location>
        <begin position="192"/>
        <end position="322"/>
    </location>
</feature>
<dbReference type="PANTHER" id="PTHR47723:SF19">
    <property type="entry name" value="POLYNUCLEOTIDYL TRANSFERASE, RIBONUCLEASE H-LIKE SUPERFAMILY PROTEIN"/>
    <property type="match status" value="1"/>
</dbReference>
<keyword evidence="3" id="KW-1185">Reference proteome</keyword>
<sequence>MAPISLDLAPGERDRFSWKCTPDGKFTFRSAYELLSRNNNTDADMSWKAIWKLKVPERICTFLWLVLHGRIMTNERRARMGLASTAQCERCTTLSEDMLHLLRDCPISRSLWLRMVPTSLQREFFECGTSEWIKANILCRTRARHGTEWNVLFAVSLWWLWKWRNESIFQGNDPPRTQPRRQERLISWKPPPSGWTLINTDGASRGNPGSAAAAVCLRDDTGKWVARSVTNLGICSAALAEIMAVYQGLKLAWDYGIRKCILESDSELALSWLRTEPDPSHQFAHLISGCRQLLRRPWTTQMRHIYREGNRVADWLAKFGTSLSLGTYLYPLPPRGVLGILVEDASGYAMIMNVIVSEEDE</sequence>
<proteinExistence type="predicted"/>
<dbReference type="OrthoDB" id="965185at2759"/>
<dbReference type="AlphaFoldDB" id="A0A5B6W412"/>
<dbReference type="InterPro" id="IPR053151">
    <property type="entry name" value="RNase_H-like"/>
</dbReference>
<dbReference type="EMBL" id="SMMG02000005">
    <property type="protein sequence ID" value="KAA3475772.1"/>
    <property type="molecule type" value="Genomic_DNA"/>
</dbReference>
<keyword evidence="2" id="KW-0695">RNA-directed DNA polymerase</keyword>
<dbReference type="InterPro" id="IPR026960">
    <property type="entry name" value="RVT-Znf"/>
</dbReference>
<name>A0A5B6W412_9ROSI</name>
<dbReference type="Pfam" id="PF13966">
    <property type="entry name" value="zf-RVT"/>
    <property type="match status" value="1"/>
</dbReference>
<protein>
    <submittedName>
        <fullName evidence="2">Non-LTR retroelement reverse transcriptase-like</fullName>
    </submittedName>
</protein>
<dbReference type="InterPro" id="IPR012337">
    <property type="entry name" value="RNaseH-like_sf"/>
</dbReference>
<dbReference type="PROSITE" id="PS50879">
    <property type="entry name" value="RNASE_H_1"/>
    <property type="match status" value="1"/>
</dbReference>
<reference evidence="3" key="1">
    <citation type="journal article" date="2019" name="Plant Biotechnol. J.">
        <title>Genome sequencing of the Australian wild diploid species Gossypium australe highlights disease resistance and delayed gland morphogenesis.</title>
        <authorList>
            <person name="Cai Y."/>
            <person name="Cai X."/>
            <person name="Wang Q."/>
            <person name="Wang P."/>
            <person name="Zhang Y."/>
            <person name="Cai C."/>
            <person name="Xu Y."/>
            <person name="Wang K."/>
            <person name="Zhou Z."/>
            <person name="Wang C."/>
            <person name="Geng S."/>
            <person name="Li B."/>
            <person name="Dong Q."/>
            <person name="Hou Y."/>
            <person name="Wang H."/>
            <person name="Ai P."/>
            <person name="Liu Z."/>
            <person name="Yi F."/>
            <person name="Sun M."/>
            <person name="An G."/>
            <person name="Cheng J."/>
            <person name="Zhang Y."/>
            <person name="Shi Q."/>
            <person name="Xie Y."/>
            <person name="Shi X."/>
            <person name="Chang Y."/>
            <person name="Huang F."/>
            <person name="Chen Y."/>
            <person name="Hong S."/>
            <person name="Mi L."/>
            <person name="Sun Q."/>
            <person name="Zhang L."/>
            <person name="Zhou B."/>
            <person name="Peng R."/>
            <person name="Zhang X."/>
            <person name="Liu F."/>
        </authorList>
    </citation>
    <scope>NUCLEOTIDE SEQUENCE [LARGE SCALE GENOMIC DNA]</scope>
    <source>
        <strain evidence="3">cv. PA1801</strain>
    </source>
</reference>
<evidence type="ECO:0000259" key="1">
    <source>
        <dbReference type="PROSITE" id="PS50879"/>
    </source>
</evidence>